<gene>
    <name evidence="2" type="ORF">SDC9_115214</name>
</gene>
<sequence>MNRAVAKMIEEALKYTEVESILEDGEQEDIFSPEYFEKLSDVKMPATKLEMLVKMLRKQIKEYSKVNQIAAKKFQEMLERTIEEYHERRKILSAEEATATHEETSDDIIKSATEQALAILHDLNINKESFRKIGLTFEEKAFYDILLAMRDQNNFEYGTDRIVDGIVFNDKCKELAKKVKEIIDTKSSYADWLNNFNVRNELKVDIKICLIQNGYPPQFSPEVFKKVMEQVENFEENHG</sequence>
<protein>
    <recommendedName>
        <fullName evidence="1">Type I restriction enzyme HindI endonuclease subunit-like C-terminal domain-containing protein</fullName>
    </recommendedName>
</protein>
<dbReference type="InterPro" id="IPR021810">
    <property type="entry name" value="T1RH-like_C"/>
</dbReference>
<dbReference type="AlphaFoldDB" id="A0A645BYU1"/>
<proteinExistence type="predicted"/>
<organism evidence="2">
    <name type="scientific">bioreactor metagenome</name>
    <dbReference type="NCBI Taxonomy" id="1076179"/>
    <lineage>
        <taxon>unclassified sequences</taxon>
        <taxon>metagenomes</taxon>
        <taxon>ecological metagenomes</taxon>
    </lineage>
</organism>
<evidence type="ECO:0000313" key="2">
    <source>
        <dbReference type="EMBL" id="MPM68283.1"/>
    </source>
</evidence>
<name>A0A645BYU1_9ZZZZ</name>
<evidence type="ECO:0000259" key="1">
    <source>
        <dbReference type="Pfam" id="PF11867"/>
    </source>
</evidence>
<dbReference type="EMBL" id="VSSQ01022172">
    <property type="protein sequence ID" value="MPM68283.1"/>
    <property type="molecule type" value="Genomic_DNA"/>
</dbReference>
<reference evidence="2" key="1">
    <citation type="submission" date="2019-08" db="EMBL/GenBank/DDBJ databases">
        <authorList>
            <person name="Kucharzyk K."/>
            <person name="Murdoch R.W."/>
            <person name="Higgins S."/>
            <person name="Loffler F."/>
        </authorList>
    </citation>
    <scope>NUCLEOTIDE SEQUENCE</scope>
</reference>
<dbReference type="Pfam" id="PF11867">
    <property type="entry name" value="T1RH-like_C"/>
    <property type="match status" value="1"/>
</dbReference>
<comment type="caution">
    <text evidence="2">The sequence shown here is derived from an EMBL/GenBank/DDBJ whole genome shotgun (WGS) entry which is preliminary data.</text>
</comment>
<feature type="domain" description="Type I restriction enzyme HindI endonuclease subunit-like C-terminal" evidence="1">
    <location>
        <begin position="1"/>
        <end position="236"/>
    </location>
</feature>
<accession>A0A645BYU1</accession>